<reference evidence="2 3" key="1">
    <citation type="journal article" date="2020" name="bioRxiv">
        <title>Sequence and annotation of 42 cannabis genomes reveals extensive copy number variation in cannabinoid synthesis and pathogen resistance genes.</title>
        <authorList>
            <person name="Mckernan K.J."/>
            <person name="Helbert Y."/>
            <person name="Kane L.T."/>
            <person name="Ebling H."/>
            <person name="Zhang L."/>
            <person name="Liu B."/>
            <person name="Eaton Z."/>
            <person name="Mclaughlin S."/>
            <person name="Kingan S."/>
            <person name="Baybayan P."/>
            <person name="Concepcion G."/>
            <person name="Jordan M."/>
            <person name="Riva A."/>
            <person name="Barbazuk W."/>
            <person name="Harkins T."/>
        </authorList>
    </citation>
    <scope>NUCLEOTIDE SEQUENCE [LARGE SCALE GENOMIC DNA]</scope>
    <source>
        <strain evidence="3">cv. Jamaican Lion 4</strain>
        <tissue evidence="2">Leaf</tissue>
    </source>
</reference>
<evidence type="ECO:0000313" key="3">
    <source>
        <dbReference type="Proteomes" id="UP000525078"/>
    </source>
</evidence>
<evidence type="ECO:0000256" key="1">
    <source>
        <dbReference type="SAM" id="MobiDB-lite"/>
    </source>
</evidence>
<comment type="caution">
    <text evidence="2">The sequence shown here is derived from an EMBL/GenBank/DDBJ whole genome shotgun (WGS) entry which is preliminary data.</text>
</comment>
<proteinExistence type="predicted"/>
<sequence>MPDGASRLRSRRGFHGASGLGRDLGNVVILGTVKTDLGKTLSFIVHVMSMKFSEKLFFIYKVIDDEILKLGVENYGSV</sequence>
<dbReference type="EMBL" id="JAATIP010000113">
    <property type="protein sequence ID" value="KAF4371176.1"/>
    <property type="molecule type" value="Genomic_DNA"/>
</dbReference>
<accession>A0A7J6FKE5</accession>
<evidence type="ECO:0000313" key="2">
    <source>
        <dbReference type="EMBL" id="KAF4371176.1"/>
    </source>
</evidence>
<dbReference type="Proteomes" id="UP000525078">
    <property type="component" value="Unassembled WGS sequence"/>
</dbReference>
<name>A0A7J6FKE5_CANSA</name>
<dbReference type="AlphaFoldDB" id="A0A7J6FKE5"/>
<feature type="region of interest" description="Disordered" evidence="1">
    <location>
        <begin position="1"/>
        <end position="21"/>
    </location>
</feature>
<gene>
    <name evidence="2" type="ORF">F8388_020903</name>
</gene>
<organism evidence="2 3">
    <name type="scientific">Cannabis sativa</name>
    <name type="common">Hemp</name>
    <name type="synonym">Marijuana</name>
    <dbReference type="NCBI Taxonomy" id="3483"/>
    <lineage>
        <taxon>Eukaryota</taxon>
        <taxon>Viridiplantae</taxon>
        <taxon>Streptophyta</taxon>
        <taxon>Embryophyta</taxon>
        <taxon>Tracheophyta</taxon>
        <taxon>Spermatophyta</taxon>
        <taxon>Magnoliopsida</taxon>
        <taxon>eudicotyledons</taxon>
        <taxon>Gunneridae</taxon>
        <taxon>Pentapetalae</taxon>
        <taxon>rosids</taxon>
        <taxon>fabids</taxon>
        <taxon>Rosales</taxon>
        <taxon>Cannabaceae</taxon>
        <taxon>Cannabis</taxon>
    </lineage>
</organism>
<protein>
    <submittedName>
        <fullName evidence="2">Uncharacterized protein</fullName>
    </submittedName>
</protein>